<proteinExistence type="predicted"/>
<keyword evidence="2" id="KW-1185">Reference proteome</keyword>
<gene>
    <name evidence="1" type="ORF">Nepgr_014965</name>
</gene>
<dbReference type="Proteomes" id="UP001279734">
    <property type="component" value="Unassembled WGS sequence"/>
</dbReference>
<evidence type="ECO:0000313" key="2">
    <source>
        <dbReference type="Proteomes" id="UP001279734"/>
    </source>
</evidence>
<dbReference type="AlphaFoldDB" id="A0AAD3XQP4"/>
<reference evidence="1" key="1">
    <citation type="submission" date="2023-05" db="EMBL/GenBank/DDBJ databases">
        <title>Nepenthes gracilis genome sequencing.</title>
        <authorList>
            <person name="Fukushima K."/>
        </authorList>
    </citation>
    <scope>NUCLEOTIDE SEQUENCE</scope>
    <source>
        <strain evidence="1">SING2019-196</strain>
    </source>
</reference>
<name>A0AAD3XQP4_NEPGR</name>
<evidence type="ECO:0000313" key="1">
    <source>
        <dbReference type="EMBL" id="GMH13124.1"/>
    </source>
</evidence>
<protein>
    <submittedName>
        <fullName evidence="1">Uncharacterized protein</fullName>
    </submittedName>
</protein>
<sequence>MIFKRRLEAIKSSKGGKFFTPPISTVGQIEENVETVGLVKTTEVHSSDILEHEVQGEEWDEMAMGRIKDIHERVADVCWIVLEIQKDLRLSPFGASIDFIGLLSLFRFFDCSSLIDALLSLRKNIQRDLENLAPTFCNFSEVFSSFTALLVIRLNQRSNNRSLVINSVIFVFRHENFESVCFSHSRYFVQS</sequence>
<organism evidence="1 2">
    <name type="scientific">Nepenthes gracilis</name>
    <name type="common">Slender pitcher plant</name>
    <dbReference type="NCBI Taxonomy" id="150966"/>
    <lineage>
        <taxon>Eukaryota</taxon>
        <taxon>Viridiplantae</taxon>
        <taxon>Streptophyta</taxon>
        <taxon>Embryophyta</taxon>
        <taxon>Tracheophyta</taxon>
        <taxon>Spermatophyta</taxon>
        <taxon>Magnoliopsida</taxon>
        <taxon>eudicotyledons</taxon>
        <taxon>Gunneridae</taxon>
        <taxon>Pentapetalae</taxon>
        <taxon>Caryophyllales</taxon>
        <taxon>Nepenthaceae</taxon>
        <taxon>Nepenthes</taxon>
    </lineage>
</organism>
<comment type="caution">
    <text evidence="1">The sequence shown here is derived from an EMBL/GenBank/DDBJ whole genome shotgun (WGS) entry which is preliminary data.</text>
</comment>
<dbReference type="EMBL" id="BSYO01000012">
    <property type="protein sequence ID" value="GMH13124.1"/>
    <property type="molecule type" value="Genomic_DNA"/>
</dbReference>
<accession>A0AAD3XQP4</accession>